<dbReference type="EMBL" id="CAJNOI010008224">
    <property type="protein sequence ID" value="CAF1595703.1"/>
    <property type="molecule type" value="Genomic_DNA"/>
</dbReference>
<feature type="region of interest" description="Disordered" evidence="1">
    <location>
        <begin position="1"/>
        <end position="53"/>
    </location>
</feature>
<feature type="compositionally biased region" description="Polar residues" evidence="1">
    <location>
        <begin position="66"/>
        <end position="78"/>
    </location>
</feature>
<feature type="non-terminal residue" evidence="2">
    <location>
        <position position="168"/>
    </location>
</feature>
<dbReference type="Proteomes" id="UP000663877">
    <property type="component" value="Unassembled WGS sequence"/>
</dbReference>
<organism evidence="2 5">
    <name type="scientific">Adineta steineri</name>
    <dbReference type="NCBI Taxonomy" id="433720"/>
    <lineage>
        <taxon>Eukaryota</taxon>
        <taxon>Metazoa</taxon>
        <taxon>Spiralia</taxon>
        <taxon>Gnathifera</taxon>
        <taxon>Rotifera</taxon>
        <taxon>Eurotatoria</taxon>
        <taxon>Bdelloidea</taxon>
        <taxon>Adinetida</taxon>
        <taxon>Adinetidae</taxon>
        <taxon>Adineta</taxon>
    </lineage>
</organism>
<feature type="region of interest" description="Disordered" evidence="1">
    <location>
        <begin position="124"/>
        <end position="168"/>
    </location>
</feature>
<evidence type="ECO:0000313" key="5">
    <source>
        <dbReference type="Proteomes" id="UP000663877"/>
    </source>
</evidence>
<feature type="compositionally biased region" description="Basic and acidic residues" evidence="1">
    <location>
        <begin position="79"/>
        <end position="89"/>
    </location>
</feature>
<dbReference type="EMBL" id="CAJNOM010008669">
    <property type="protein sequence ID" value="CAF1680990.1"/>
    <property type="molecule type" value="Genomic_DNA"/>
</dbReference>
<comment type="caution">
    <text evidence="2">The sequence shown here is derived from an EMBL/GenBank/DDBJ whole genome shotgun (WGS) entry which is preliminary data.</text>
</comment>
<gene>
    <name evidence="2" type="ORF">BJG266_LOCUS50055</name>
    <name evidence="3" type="ORF">QVE165_LOCUS67147</name>
</gene>
<feature type="compositionally biased region" description="Low complexity" evidence="1">
    <location>
        <begin position="128"/>
        <end position="141"/>
    </location>
</feature>
<name>A0A816AG26_9BILA</name>
<proteinExistence type="predicted"/>
<protein>
    <submittedName>
        <fullName evidence="2">Uncharacterized protein</fullName>
    </submittedName>
</protein>
<evidence type="ECO:0000313" key="4">
    <source>
        <dbReference type="Proteomes" id="UP000663832"/>
    </source>
</evidence>
<sequence length="168" mass="19567">MSNGRSKLELPIHSTIFEQQQQDESMNSGQQNQSRRRFQRRKQMKRSKSVDLYQEQTSSFISPIINNEFNKSSRQPKSISREHLAKEEDFSSSSSSSSLTTDIERVNRAALLRYKSLDSMTFNNQKSNFNGRLLNNNNTNNNHRRSMHKPKEYDFDSDDSVCGIPKPR</sequence>
<accession>A0A816AG26</accession>
<feature type="compositionally biased region" description="Basic and acidic residues" evidence="1">
    <location>
        <begin position="1"/>
        <end position="10"/>
    </location>
</feature>
<dbReference type="AlphaFoldDB" id="A0A816AG26"/>
<evidence type="ECO:0000313" key="3">
    <source>
        <dbReference type="EMBL" id="CAF1680990.1"/>
    </source>
</evidence>
<keyword evidence="4" id="KW-1185">Reference proteome</keyword>
<feature type="compositionally biased region" description="Basic residues" evidence="1">
    <location>
        <begin position="34"/>
        <end position="47"/>
    </location>
</feature>
<feature type="region of interest" description="Disordered" evidence="1">
    <location>
        <begin position="66"/>
        <end position="101"/>
    </location>
</feature>
<reference evidence="2" key="1">
    <citation type="submission" date="2021-02" db="EMBL/GenBank/DDBJ databases">
        <authorList>
            <person name="Nowell W R."/>
        </authorList>
    </citation>
    <scope>NUCLEOTIDE SEQUENCE</scope>
</reference>
<evidence type="ECO:0000256" key="1">
    <source>
        <dbReference type="SAM" id="MobiDB-lite"/>
    </source>
</evidence>
<evidence type="ECO:0000313" key="2">
    <source>
        <dbReference type="EMBL" id="CAF1595703.1"/>
    </source>
</evidence>
<dbReference type="Proteomes" id="UP000663832">
    <property type="component" value="Unassembled WGS sequence"/>
</dbReference>